<feature type="compositionally biased region" description="Polar residues" evidence="1">
    <location>
        <begin position="30"/>
        <end position="39"/>
    </location>
</feature>
<organism evidence="2 3">
    <name type="scientific">Myotis davidii</name>
    <name type="common">David's myotis</name>
    <dbReference type="NCBI Taxonomy" id="225400"/>
    <lineage>
        <taxon>Eukaryota</taxon>
        <taxon>Metazoa</taxon>
        <taxon>Chordata</taxon>
        <taxon>Craniata</taxon>
        <taxon>Vertebrata</taxon>
        <taxon>Euteleostomi</taxon>
        <taxon>Mammalia</taxon>
        <taxon>Eutheria</taxon>
        <taxon>Laurasiatheria</taxon>
        <taxon>Chiroptera</taxon>
        <taxon>Yangochiroptera</taxon>
        <taxon>Vespertilionidae</taxon>
        <taxon>Myotis</taxon>
    </lineage>
</organism>
<proteinExistence type="predicted"/>
<feature type="compositionally biased region" description="Pro residues" evidence="1">
    <location>
        <begin position="45"/>
        <end position="57"/>
    </location>
</feature>
<keyword evidence="3" id="KW-1185">Reference proteome</keyword>
<dbReference type="EMBL" id="KB100325">
    <property type="protein sequence ID" value="ELK37510.1"/>
    <property type="molecule type" value="Genomic_DNA"/>
</dbReference>
<sequence>MFFESLLLRPVKAADSRVATRFRPGLWTDATCSDQQPQVPQGAVRPPPRAHNPPPAPGQLHGPTAPEGEAGRGGDTCSRPCPPGTAVVLIRPS</sequence>
<evidence type="ECO:0000256" key="1">
    <source>
        <dbReference type="SAM" id="MobiDB-lite"/>
    </source>
</evidence>
<feature type="region of interest" description="Disordered" evidence="1">
    <location>
        <begin position="28"/>
        <end position="93"/>
    </location>
</feature>
<accession>L5MGX5</accession>
<evidence type="ECO:0000313" key="3">
    <source>
        <dbReference type="Proteomes" id="UP000010556"/>
    </source>
</evidence>
<reference evidence="3" key="1">
    <citation type="journal article" date="2013" name="Science">
        <title>Comparative analysis of bat genomes provides insight into the evolution of flight and immunity.</title>
        <authorList>
            <person name="Zhang G."/>
            <person name="Cowled C."/>
            <person name="Shi Z."/>
            <person name="Huang Z."/>
            <person name="Bishop-Lilly K.A."/>
            <person name="Fang X."/>
            <person name="Wynne J.W."/>
            <person name="Xiong Z."/>
            <person name="Baker M.L."/>
            <person name="Zhao W."/>
            <person name="Tachedjian M."/>
            <person name="Zhu Y."/>
            <person name="Zhou P."/>
            <person name="Jiang X."/>
            <person name="Ng J."/>
            <person name="Yang L."/>
            <person name="Wu L."/>
            <person name="Xiao J."/>
            <person name="Feng Y."/>
            <person name="Chen Y."/>
            <person name="Sun X."/>
            <person name="Zhang Y."/>
            <person name="Marsh G.A."/>
            <person name="Crameri G."/>
            <person name="Broder C.C."/>
            <person name="Frey K.G."/>
            <person name="Wang L.F."/>
            <person name="Wang J."/>
        </authorList>
    </citation>
    <scope>NUCLEOTIDE SEQUENCE [LARGE SCALE GENOMIC DNA]</scope>
</reference>
<dbReference type="AlphaFoldDB" id="L5MGX5"/>
<protein>
    <submittedName>
        <fullName evidence="2">Uncharacterized protein</fullName>
    </submittedName>
</protein>
<dbReference type="Proteomes" id="UP000010556">
    <property type="component" value="Unassembled WGS sequence"/>
</dbReference>
<name>L5MGX5_MYODS</name>
<gene>
    <name evidence="2" type="ORF">MDA_GLEAN10010382</name>
</gene>
<evidence type="ECO:0000313" key="2">
    <source>
        <dbReference type="EMBL" id="ELK37510.1"/>
    </source>
</evidence>